<evidence type="ECO:0000256" key="1">
    <source>
        <dbReference type="SAM" id="Phobius"/>
    </source>
</evidence>
<accession>A0ABP9WA43</accession>
<keyword evidence="1" id="KW-0472">Membrane</keyword>
<reference evidence="2 3" key="1">
    <citation type="submission" date="2024-02" db="EMBL/GenBank/DDBJ databases">
        <title>Deinococcus carri NBRC 110142.</title>
        <authorList>
            <person name="Ichikawa N."/>
            <person name="Katano-Makiyama Y."/>
            <person name="Hidaka K."/>
        </authorList>
    </citation>
    <scope>NUCLEOTIDE SEQUENCE [LARGE SCALE GENOMIC DNA]</scope>
    <source>
        <strain evidence="2 3">NBRC 110142</strain>
    </source>
</reference>
<evidence type="ECO:0008006" key="4">
    <source>
        <dbReference type="Google" id="ProtNLM"/>
    </source>
</evidence>
<dbReference type="EMBL" id="BAABRP010000005">
    <property type="protein sequence ID" value="GAA5513067.1"/>
    <property type="molecule type" value="Genomic_DNA"/>
</dbReference>
<proteinExistence type="predicted"/>
<keyword evidence="1" id="KW-1133">Transmembrane helix</keyword>
<comment type="caution">
    <text evidence="2">The sequence shown here is derived from an EMBL/GenBank/DDBJ whole genome shotgun (WGS) entry which is preliminary data.</text>
</comment>
<evidence type="ECO:0000313" key="3">
    <source>
        <dbReference type="Proteomes" id="UP001401887"/>
    </source>
</evidence>
<gene>
    <name evidence="2" type="ORF">Dcar01_01793</name>
</gene>
<organism evidence="2 3">
    <name type="scientific">Deinococcus carri</name>
    <dbReference type="NCBI Taxonomy" id="1211323"/>
    <lineage>
        <taxon>Bacteria</taxon>
        <taxon>Thermotogati</taxon>
        <taxon>Deinococcota</taxon>
        <taxon>Deinococci</taxon>
        <taxon>Deinococcales</taxon>
        <taxon>Deinococcaceae</taxon>
        <taxon>Deinococcus</taxon>
    </lineage>
</organism>
<evidence type="ECO:0000313" key="2">
    <source>
        <dbReference type="EMBL" id="GAA5513067.1"/>
    </source>
</evidence>
<keyword evidence="1" id="KW-0812">Transmembrane</keyword>
<sequence>MQGRGLKRAQPLRLAPSVRKGLLVLHLMAGVAWMGVDVALFVLLEQARTTSDAATALSGYTSVGWIVPVALPPLSLGVLVTGLLLGWGTPWGILRHWWVLVKLGLSLVMTALVFLALVPLVGRLPVLTSMTRAQEVRDHLGALPIQLMFPPVVSFLLLAFATVLSVFKPWRRTPWAR</sequence>
<feature type="transmembrane region" description="Helical" evidence="1">
    <location>
        <begin position="99"/>
        <end position="122"/>
    </location>
</feature>
<dbReference type="Proteomes" id="UP001401887">
    <property type="component" value="Unassembled WGS sequence"/>
</dbReference>
<protein>
    <recommendedName>
        <fullName evidence="4">DUF2269 domain-containing protein</fullName>
    </recommendedName>
</protein>
<name>A0ABP9WA43_9DEIO</name>
<keyword evidence="3" id="KW-1185">Reference proteome</keyword>
<feature type="transmembrane region" description="Helical" evidence="1">
    <location>
        <begin position="142"/>
        <end position="167"/>
    </location>
</feature>
<feature type="transmembrane region" description="Helical" evidence="1">
    <location>
        <begin position="21"/>
        <end position="43"/>
    </location>
</feature>
<feature type="transmembrane region" description="Helical" evidence="1">
    <location>
        <begin position="63"/>
        <end position="87"/>
    </location>
</feature>
<dbReference type="RefSeq" id="WP_345464084.1">
    <property type="nucleotide sequence ID" value="NZ_BAABRP010000005.1"/>
</dbReference>